<reference evidence="1" key="2">
    <citation type="journal article" date="2022" name="New Phytol.">
        <title>Evolutionary transition to the ectomycorrhizal habit in the genomes of a hyperdiverse lineage of mushroom-forming fungi.</title>
        <authorList>
            <person name="Looney B."/>
            <person name="Miyauchi S."/>
            <person name="Morin E."/>
            <person name="Drula E."/>
            <person name="Courty P.E."/>
            <person name="Kohler A."/>
            <person name="Kuo A."/>
            <person name="LaButti K."/>
            <person name="Pangilinan J."/>
            <person name="Lipzen A."/>
            <person name="Riley R."/>
            <person name="Andreopoulos W."/>
            <person name="He G."/>
            <person name="Johnson J."/>
            <person name="Nolan M."/>
            <person name="Tritt A."/>
            <person name="Barry K.W."/>
            <person name="Grigoriev I.V."/>
            <person name="Nagy L.G."/>
            <person name="Hibbett D."/>
            <person name="Henrissat B."/>
            <person name="Matheny P.B."/>
            <person name="Labbe J."/>
            <person name="Martin F.M."/>
        </authorList>
    </citation>
    <scope>NUCLEOTIDE SEQUENCE</scope>
    <source>
        <strain evidence="1">HHB10654</strain>
    </source>
</reference>
<accession>A0ACB8TE62</accession>
<protein>
    <submittedName>
        <fullName evidence="1">Uncharacterized protein</fullName>
    </submittedName>
</protein>
<dbReference type="Proteomes" id="UP000814140">
    <property type="component" value="Unassembled WGS sequence"/>
</dbReference>
<sequence length="598" mass="67140">MCGPVTNAEDKYQLLQGLPNQSPLIPFARVENNNNPAVEPEMVHDTTDLHLDLPRASIAHDVVEETSSSLHGAVTPPDSCFIFRIPTEVLGEIFCWVPLLSRDPLKRDPCAFMHVCGQWRQVALRKKDCWTTLPMCNLGWTMFALDHSQPSLITVRAPSYNRRNNVDVALKASLGNLSRVRQIMLHVPERRRASRLLPSNAKYILSLLEAHPAPDLETICIDVDERHAASFAGLHPNTGRRLRTVDLRHTLPRSSMSGLFSPSVTTLALDPGAGSHMTHLSLSNPLPAESRPRLWATWESFLDCLDTMPILESLLLRGDLLPRDDAISAQPVAVRFLPALRILEVHDSLKWIAILLTRVSLPSRANVHLKSCLDGDISATALALSFNSCLTRDVMPSFEHLTFTIDATSKTRSKSHCVNATFVDTSVSPEVVFSLDLREATPTWPPVCQKFVLETLTEATFFSGSLRKLTLDFNMRYWSPLMQKLTKNVQSLEVRSFEGLVGLSIVARHTSKPPLFRHLRTLWLPPFLVWIRCVVEMRDELEWGMERPLQEYDKEFLDAMLVDFASLVGATDVQTAPEHTLVYSEAVLDAVIRSYLDP</sequence>
<name>A0ACB8TE62_9AGAM</name>
<reference evidence="1" key="1">
    <citation type="submission" date="2021-03" db="EMBL/GenBank/DDBJ databases">
        <authorList>
            <consortium name="DOE Joint Genome Institute"/>
            <person name="Ahrendt S."/>
            <person name="Looney B.P."/>
            <person name="Miyauchi S."/>
            <person name="Morin E."/>
            <person name="Drula E."/>
            <person name="Courty P.E."/>
            <person name="Chicoki N."/>
            <person name="Fauchery L."/>
            <person name="Kohler A."/>
            <person name="Kuo A."/>
            <person name="Labutti K."/>
            <person name="Pangilinan J."/>
            <person name="Lipzen A."/>
            <person name="Riley R."/>
            <person name="Andreopoulos W."/>
            <person name="He G."/>
            <person name="Johnson J."/>
            <person name="Barry K.W."/>
            <person name="Grigoriev I.V."/>
            <person name="Nagy L."/>
            <person name="Hibbett D."/>
            <person name="Henrissat B."/>
            <person name="Matheny P.B."/>
            <person name="Labbe J."/>
            <person name="Martin F."/>
        </authorList>
    </citation>
    <scope>NUCLEOTIDE SEQUENCE</scope>
    <source>
        <strain evidence="1">HHB10654</strain>
    </source>
</reference>
<evidence type="ECO:0000313" key="1">
    <source>
        <dbReference type="EMBL" id="KAI0066723.1"/>
    </source>
</evidence>
<keyword evidence="2" id="KW-1185">Reference proteome</keyword>
<proteinExistence type="predicted"/>
<gene>
    <name evidence="1" type="ORF">BV25DRAFT_1988449</name>
</gene>
<evidence type="ECO:0000313" key="2">
    <source>
        <dbReference type="Proteomes" id="UP000814140"/>
    </source>
</evidence>
<comment type="caution">
    <text evidence="1">The sequence shown here is derived from an EMBL/GenBank/DDBJ whole genome shotgun (WGS) entry which is preliminary data.</text>
</comment>
<organism evidence="1 2">
    <name type="scientific">Artomyces pyxidatus</name>
    <dbReference type="NCBI Taxonomy" id="48021"/>
    <lineage>
        <taxon>Eukaryota</taxon>
        <taxon>Fungi</taxon>
        <taxon>Dikarya</taxon>
        <taxon>Basidiomycota</taxon>
        <taxon>Agaricomycotina</taxon>
        <taxon>Agaricomycetes</taxon>
        <taxon>Russulales</taxon>
        <taxon>Auriscalpiaceae</taxon>
        <taxon>Artomyces</taxon>
    </lineage>
</organism>
<dbReference type="EMBL" id="MU277192">
    <property type="protein sequence ID" value="KAI0066723.1"/>
    <property type="molecule type" value="Genomic_DNA"/>
</dbReference>